<organism evidence="1">
    <name type="scientific">Eucampia antarctica</name>
    <dbReference type="NCBI Taxonomy" id="49252"/>
    <lineage>
        <taxon>Eukaryota</taxon>
        <taxon>Sar</taxon>
        <taxon>Stramenopiles</taxon>
        <taxon>Ochrophyta</taxon>
        <taxon>Bacillariophyta</taxon>
        <taxon>Mediophyceae</taxon>
        <taxon>Biddulphiophycidae</taxon>
        <taxon>Hemiaulales</taxon>
        <taxon>Hemiaulaceae</taxon>
        <taxon>Eucampia</taxon>
    </lineage>
</organism>
<dbReference type="AlphaFoldDB" id="A0A7S2RUZ5"/>
<dbReference type="EMBL" id="HBHI01019132">
    <property type="protein sequence ID" value="CAD9681548.1"/>
    <property type="molecule type" value="Transcribed_RNA"/>
</dbReference>
<reference evidence="1" key="1">
    <citation type="submission" date="2021-01" db="EMBL/GenBank/DDBJ databases">
        <authorList>
            <person name="Corre E."/>
            <person name="Pelletier E."/>
            <person name="Niang G."/>
            <person name="Scheremetjew M."/>
            <person name="Finn R."/>
            <person name="Kale V."/>
            <person name="Holt S."/>
            <person name="Cochrane G."/>
            <person name="Meng A."/>
            <person name="Brown T."/>
            <person name="Cohen L."/>
        </authorList>
    </citation>
    <scope>NUCLEOTIDE SEQUENCE</scope>
    <source>
        <strain evidence="1">CCMP1452</strain>
    </source>
</reference>
<sequence length="167" mass="19155">MAKIFARPILGYTDRFRNEIYCCEFHNRNIDIPRSDRWIHSNVSNDTVMTARQLPCIRNNNAAVCIIASGNLIWSITTADPLLQIRDIFLHQYATFPTNIQFVERGVKESGFVSLGWRAEANRTILAIARGKVLPEALKLGHIELDNPKYFIPITAYDKFRIKGDDM</sequence>
<protein>
    <submittedName>
        <fullName evidence="1">Uncharacterized protein</fullName>
    </submittedName>
</protein>
<evidence type="ECO:0000313" key="1">
    <source>
        <dbReference type="EMBL" id="CAD9681548.1"/>
    </source>
</evidence>
<gene>
    <name evidence="1" type="ORF">EANT1437_LOCUS9816</name>
</gene>
<proteinExistence type="predicted"/>
<name>A0A7S2RUZ5_9STRA</name>
<accession>A0A7S2RUZ5</accession>